<feature type="transmembrane region" description="Helical" evidence="7">
    <location>
        <begin position="3137"/>
        <end position="3157"/>
    </location>
</feature>
<evidence type="ECO:0000256" key="5">
    <source>
        <dbReference type="ARBA" id="ARBA00023136"/>
    </source>
</evidence>
<dbReference type="InterPro" id="IPR000717">
    <property type="entry name" value="PCI_dom"/>
</dbReference>
<evidence type="ECO:0000256" key="2">
    <source>
        <dbReference type="ARBA" id="ARBA00022448"/>
    </source>
</evidence>
<dbReference type="GO" id="GO:0004523">
    <property type="term" value="F:RNA-DNA hybrid ribonuclease activity"/>
    <property type="evidence" value="ECO:0007669"/>
    <property type="project" value="InterPro"/>
</dbReference>
<keyword evidence="4 7" id="KW-1133">Transmembrane helix</keyword>
<feature type="region of interest" description="Disordered" evidence="6">
    <location>
        <begin position="2455"/>
        <end position="2479"/>
    </location>
</feature>
<dbReference type="Gene3D" id="3.60.10.10">
    <property type="entry name" value="Endonuclease/exonuclease/phosphatase"/>
    <property type="match status" value="2"/>
</dbReference>
<dbReference type="GO" id="GO:0003676">
    <property type="term" value="F:nucleic acid binding"/>
    <property type="evidence" value="ECO:0007669"/>
    <property type="project" value="InterPro"/>
</dbReference>
<dbReference type="PANTHER" id="PTHR33481">
    <property type="entry name" value="REVERSE TRANSCRIPTASE"/>
    <property type="match status" value="1"/>
</dbReference>
<dbReference type="InterPro" id="IPR043502">
    <property type="entry name" value="DNA/RNA_pol_sf"/>
</dbReference>
<organism evidence="11 12">
    <name type="scientific">Rhodotorula toruloides</name>
    <name type="common">Yeast</name>
    <name type="synonym">Rhodosporidium toruloides</name>
    <dbReference type="NCBI Taxonomy" id="5286"/>
    <lineage>
        <taxon>Eukaryota</taxon>
        <taxon>Fungi</taxon>
        <taxon>Dikarya</taxon>
        <taxon>Basidiomycota</taxon>
        <taxon>Pucciniomycotina</taxon>
        <taxon>Microbotryomycetes</taxon>
        <taxon>Sporidiobolales</taxon>
        <taxon>Sporidiobolaceae</taxon>
        <taxon>Rhodotorula</taxon>
    </lineage>
</organism>
<dbReference type="Pfam" id="PF00078">
    <property type="entry name" value="RVT_1"/>
    <property type="match status" value="2"/>
</dbReference>
<feature type="region of interest" description="Disordered" evidence="6">
    <location>
        <begin position="645"/>
        <end position="749"/>
    </location>
</feature>
<feature type="transmembrane region" description="Helical" evidence="7">
    <location>
        <begin position="2935"/>
        <end position="2954"/>
    </location>
</feature>
<feature type="compositionally biased region" description="Polar residues" evidence="6">
    <location>
        <begin position="1820"/>
        <end position="1830"/>
    </location>
</feature>
<feature type="transmembrane region" description="Helical" evidence="7">
    <location>
        <begin position="3078"/>
        <end position="3098"/>
    </location>
</feature>
<evidence type="ECO:0000256" key="6">
    <source>
        <dbReference type="SAM" id="MobiDB-lite"/>
    </source>
</evidence>
<protein>
    <submittedName>
        <fullName evidence="11">FGENESH: predicted gene_17.42 protein</fullName>
    </submittedName>
</protein>
<dbReference type="InterPro" id="IPR036397">
    <property type="entry name" value="RNaseH_sf"/>
</dbReference>
<dbReference type="PROSITE" id="PS50878">
    <property type="entry name" value="RT_POL"/>
    <property type="match status" value="2"/>
</dbReference>
<feature type="region of interest" description="Disordered" evidence="6">
    <location>
        <begin position="258"/>
        <end position="278"/>
    </location>
</feature>
<dbReference type="SUPFAM" id="SSF46785">
    <property type="entry name" value="Winged helix' DNA-binding domain"/>
    <property type="match status" value="1"/>
</dbReference>
<feature type="compositionally biased region" description="Polar residues" evidence="6">
    <location>
        <begin position="1663"/>
        <end position="1673"/>
    </location>
</feature>
<evidence type="ECO:0000259" key="10">
    <source>
        <dbReference type="PROSITE" id="PS50879"/>
    </source>
</evidence>
<dbReference type="Pfam" id="PF14529">
    <property type="entry name" value="Exo_endo_phos_2"/>
    <property type="match status" value="2"/>
</dbReference>
<feature type="compositionally biased region" description="Low complexity" evidence="6">
    <location>
        <begin position="1832"/>
        <end position="1846"/>
    </location>
</feature>
<dbReference type="InterPro" id="IPR036259">
    <property type="entry name" value="MFS_trans_sf"/>
</dbReference>
<dbReference type="Gene3D" id="3.30.420.10">
    <property type="entry name" value="Ribonuclease H-like superfamily/Ribonuclease H"/>
    <property type="match status" value="1"/>
</dbReference>
<dbReference type="Gene3D" id="1.25.40.570">
    <property type="match status" value="2"/>
</dbReference>
<dbReference type="PROSITE" id="PS50879">
    <property type="entry name" value="RNASE_H_1"/>
    <property type="match status" value="1"/>
</dbReference>
<dbReference type="InterPro" id="IPR000477">
    <property type="entry name" value="RT_dom"/>
</dbReference>
<gene>
    <name evidence="11" type="primary">FGENESH: predicted gene_17.42</name>
    <name evidence="11" type="ORF">BN2166_0071840</name>
</gene>
<feature type="domain" description="Reverse transcriptase" evidence="9">
    <location>
        <begin position="2232"/>
        <end position="2491"/>
    </location>
</feature>
<evidence type="ECO:0000256" key="1">
    <source>
        <dbReference type="ARBA" id="ARBA00004141"/>
    </source>
</evidence>
<dbReference type="GO" id="GO:0022857">
    <property type="term" value="F:transmembrane transporter activity"/>
    <property type="evidence" value="ECO:0007669"/>
    <property type="project" value="InterPro"/>
</dbReference>
<dbReference type="PROSITE" id="PS50250">
    <property type="entry name" value="PCI"/>
    <property type="match status" value="1"/>
</dbReference>
<proteinExistence type="predicted"/>
<dbReference type="GO" id="GO:0016020">
    <property type="term" value="C:membrane"/>
    <property type="evidence" value="ECO:0007669"/>
    <property type="project" value="UniProtKB-SubCell"/>
</dbReference>
<dbReference type="InterPro" id="IPR002156">
    <property type="entry name" value="RNaseH_domain"/>
</dbReference>
<dbReference type="STRING" id="5286.A0A0K3CQR0"/>
<feature type="transmembrane region" description="Helical" evidence="7">
    <location>
        <begin position="3110"/>
        <end position="3131"/>
    </location>
</feature>
<feature type="transmembrane region" description="Helical" evidence="7">
    <location>
        <begin position="3164"/>
        <end position="3184"/>
    </location>
</feature>
<feature type="domain" description="Reverse transcriptase" evidence="9">
    <location>
        <begin position="797"/>
        <end position="1072"/>
    </location>
</feature>
<dbReference type="PANTHER" id="PTHR33481:SF1">
    <property type="entry name" value="ENDONUCLEASE_EXONUCLEASE_PHOSPHATASE DOMAIN-CONTAINING PROTEIN-RELATED"/>
    <property type="match status" value="1"/>
</dbReference>
<evidence type="ECO:0000313" key="11">
    <source>
        <dbReference type="EMBL" id="CTR11323.1"/>
    </source>
</evidence>
<name>A0A0K3CQR0_RHOTO</name>
<evidence type="ECO:0000256" key="4">
    <source>
        <dbReference type="ARBA" id="ARBA00022989"/>
    </source>
</evidence>
<feature type="domain" description="RNase H type-1" evidence="10">
    <location>
        <begin position="1274"/>
        <end position="1429"/>
    </location>
</feature>
<dbReference type="SUPFAM" id="SSF103473">
    <property type="entry name" value="MFS general substrate transporter"/>
    <property type="match status" value="1"/>
</dbReference>
<dbReference type="Pfam" id="PF07690">
    <property type="entry name" value="MFS_1"/>
    <property type="match status" value="1"/>
</dbReference>
<dbReference type="InterPro" id="IPR036691">
    <property type="entry name" value="Endo/exonu/phosph_ase_sf"/>
</dbReference>
<feature type="compositionally biased region" description="Low complexity" evidence="6">
    <location>
        <begin position="1929"/>
        <end position="1941"/>
    </location>
</feature>
<dbReference type="CDD" id="cd09276">
    <property type="entry name" value="Rnase_HI_RT_non_LTR"/>
    <property type="match status" value="1"/>
</dbReference>
<sequence>MEVEAPAAQLCLTRHIVVPDSLPHDLKPLALLWDMTGRNKINRLLFVANSSPSLAGPALTLALAAIKALTLDTRLYEETYYLYRQFFNSMAEGKEQDPQALAWFEQVKDKQEQFDREWSDKTKRDVQSGLERLEVELKGYMTNLIKESIRMGHRDLARFQYRMGDLQGAVLHDEYKVLASAALTTPRPAAPTRITAPTPAKNAAISITSTSKPTRDDATTPPSPPILTLETVDERLQSAMRPLQTDINTLKASLVAAAATPPTPPTTPPQPTKDNHDAGNRLTLTITSYNINRSEENLLRLRKNPHLLTTNLLLLQEPPRPLKPFDDPNWRLVTPPPTSLPDGEPAPIRNLILLSTRLGPATATLLAVDSGDVVAVDVELLHGETIHIISMYNPCNKRGKEVRYLPYNTTVSNVLPPLLASTPASSLVVVAGDFNLSHPDWDKLVGEPDEAAEGAVRTFIHHNLTHYLPPNTITHHPYNQQHRSKPLDLVLGSLRAEDRVVSCGLADDLESGSDHRPLRLVLALETPTYTPPPRRAFRRTNPDILERAFLLPTSPLLTPADIDERAERLTNALQIAISAATPFSQARAGRVVPWWDEELAKASKSTRKAANPNTSTPPLRKEDGTYATSPLDKLNLLRPLLLPTVPPIAPNTPADAQQPAARPPTQPPLDRNPDIPNLHWPEPQPAKAGEGRSISGVQTPIRRRRRRRSSDDEEGVGNNKVGDDGDGGGVDEELAKDVPDKSPTTTLPWPELHECEVESAIMQARPFAACGPDDVPNHVLQLLLPHLLPHLIPLYRASLALGHLPRSWRDASCVVLRKPKKPDYREPKAYRLIAFERCVAKGLERVVAARLSHLAEVYGMLPRSHFGGRKRRSAEDAVVCVVDEIKSQWRNGNAVVGLALDVSKAFPSVQTERLMTNLKSRGLPNPACAWIRSFLSKRSCTLQLEGIVSETIEWTSGLPQGSPLSPILFLAYNAPLLDACETPTTCGFGWIDNVNVLAWGKTVEEAVSAMNELVPKLESWSDAHSSAFEPTKTEATIFLPSARTMPKKPPPVILRGHHIEFKPSLAMLGTKLDSRLSFRDHITTYAARASVSTTAISLLARSRAGLAPKWARQLVTACVLPRLMWAAAAWADPARGKEKTRELVRVQKTAAMAITGSFRSAAGGALEIEAGLLPIHLQLQHQLFRLALRAPAALPTHPLHHRATAARRRPTLATHRSPLDLALTNPLLPPSLAVETIHPDPIPPWSPNPAPRVDLARGKELGTYEHEQVVRDLQPGSLLVYTDGSMGDGGLVGAGVAARLCNGGKVRLAEKEEVEIELWQRERKGMGQLQTVYAGELEGLRLALSSLLVTPIADTPLSVLISLDNTSALTHSTDPTPSSSQHLRLAIRKAFEHLKRTRKDLVVSLSWSPGHVGIEGNEAADVEAKEAVREQEESAKEREERKELKTHLKGRLAFVPAMAELLSGSESEHRARFDPSRSDLCDCGEVESREHFLIACPLYEAARHSFFKHIRLRQTPTIALLLGNDDFRSPLLDFIAATGRFARLTEPTKDEQREEDIKEGEKQFAKGDVLLHLPTAPAAAFLRSTAAAAGLAPATPLALFGLVVHGVPRTAESEDEIIEAMERRVGEAGAKDPAGGPEPKKRVTSEEKKTKDEPAGAKLAKSGGSSLATSPSPVGNGCNAPITTTTTSSTPSNPFEPVLPPELSKFSIERFPGDDFGSALDEIADSAGAKGQQLGHGRCEHLATLKSDVHLLLLRQEHLPTVPQPCRNTRTEQTRLAHRAVGIHEEGAEGEVADGHLVLVSGNLLSSRELDETKDAPYSPSLQAPSTELYRTNATPSTGASAPSTSDMHLVAKSPISPTLAARRQDPPVPSFLKSETTSGIWSHVPTPLADRPAQYRPMPIIDFKSTASDADVSWADETEEAFPPRAPSSPSTTPIGTSSPLHHPCYPTANPPPIRNLILVSTRLGPAVATQVAVESGDFVAVDIELLHSETIRVVSMYNPCNERGNKVRYLPYNTSASTVLPPLLASTPRSSLVVVADDFNLSHPDWDELVGEPDEAAEEAVRTFIHHNLTHFLPPNTITHHPYNQQHRSKPLDLVLGSLRAEDRVVSCGLADDLESGSDHRPVRLVLALETTTYTPLPRRAFRRTDPKILEHAFHDAAALLPTSPLVTASDIDQRADQLTDALQTAVSAATPFVRARAGRVIACPNDIPNHGLQLLLPILLPHLVPLYRASLALGHVPRSWRDASCIVLRKPKKPDYRDPKAYRLIAFERCVAKGLKRVVAARLAHLAETYGLLPRSHFGGRRRRSAEDAVVCVVDEIKSQWRNSNAVIGLALDVSKAFPSVQTDRLTANLKARGLPNSACAWIRSFLSDRSCTLQLEGVVSEVLEWTSGLPQGSPLSPILFLSYNAPLLDSCETTLTCSFGWIVNVNVLSWGKTLEEAVALDMSNYAFIRNSKPTPSKPPKHLPLARRTSAASERNEAAPVNLPGMVAPGLDPAEAAKERDRKIVQERLTFIPPADVALYPVITGLACFSRSALRSRVLENANLRPFLNLEPYLRDIVRAFHDSQFKTGLELLKYEARLLLDIHLAPHIDALVHSIRQRAIQTYFAPFASVSLSHMAAAFGWREDYMAAAVVELIGNGMLKARIDSAKGVLVARRQDSRVEAFKNALEEGGKVEKRAVASHLRMKLMQNDLVVKPARRPGGRRDQQQQQYNNCAIIQRSALDQNGAILVVQRTILDSLGSVLRRAAASEWCYLHIRLRQTPAVGLLLGNTDYRAPILDFLNRTGQFPRLSRVQAAEEKEKEQQLLPLLGHGYDEGLPGCIECREGDPDLTNSGQALVSSTISYTAEEEQRVLRKVNLALLPGLTFLDLLSFLDRSNVGTAKLLGLMKDIRLGAASKAPVYNTSLALYFLGYLGYVLFEIPANIVFKKFNPRVWLPTLTVAWGITATLQCLIKNEAGFLAARFFMGVSEAGLFPGIVFVFSMYYKRNKRHWRVTVFFGGAALTGAFDSGIFTTLVGLTAYFWVPGYPRQAKFLNEREHAILIARLQADSDSADEEPLSWHGVWEAFKDPLVLGYGFLFHAYAFTLYTLSLFLPTIIAQLGYTSWKVQLMTVPVYACAFSSMILSAWLSHHFNQRGSFIIIAGAIAIVGYIVPLTTHTAGSRYAGAFIAVIGIYSANTLLLSWPSENVSSQTKQAVASGMQIFIGDVGSIVSVLVYRPSLSTYFYRTPHGISILYTALGVIIAGALAFSMSRANKSGNARRADRKEAKGEVALGERARGYLLQW</sequence>
<feature type="transmembrane region" description="Helical" evidence="7">
    <location>
        <begin position="3229"/>
        <end position="3249"/>
    </location>
</feature>
<keyword evidence="3 7" id="KW-0812">Transmembrane</keyword>
<evidence type="ECO:0000313" key="12">
    <source>
        <dbReference type="Proteomes" id="UP000199069"/>
    </source>
</evidence>
<feature type="region of interest" description="Disordered" evidence="6">
    <location>
        <begin position="1811"/>
        <end position="1847"/>
    </location>
</feature>
<reference evidence="11 12" key="1">
    <citation type="submission" date="2015-07" db="EMBL/GenBank/DDBJ databases">
        <authorList>
            <person name="Cajimat M.N.B."/>
            <person name="Milazzo M.L."/>
            <person name="Fulhorst C.F."/>
        </authorList>
    </citation>
    <scope>NUCLEOTIDE SEQUENCE [LARGE SCALE GENOMIC DNA]</scope>
    <source>
        <strain evidence="11">Single colony</strain>
    </source>
</reference>
<evidence type="ECO:0000259" key="9">
    <source>
        <dbReference type="PROSITE" id="PS50878"/>
    </source>
</evidence>
<evidence type="ECO:0000256" key="3">
    <source>
        <dbReference type="ARBA" id="ARBA00022692"/>
    </source>
</evidence>
<feature type="transmembrane region" description="Helical" evidence="7">
    <location>
        <begin position="2907"/>
        <end position="2928"/>
    </location>
</feature>
<keyword evidence="5 7" id="KW-0472">Membrane</keyword>
<comment type="subcellular location">
    <subcellularLocation>
        <location evidence="1">Membrane</location>
        <topology evidence="1">Multi-pass membrane protein</topology>
    </subcellularLocation>
</comment>
<accession>A0A0K3CQR0</accession>
<dbReference type="SMART" id="SM00088">
    <property type="entry name" value="PINT"/>
    <property type="match status" value="1"/>
</dbReference>
<dbReference type="EMBL" id="CWKI01000017">
    <property type="protein sequence ID" value="CTR11323.1"/>
    <property type="molecule type" value="Genomic_DNA"/>
</dbReference>
<dbReference type="InterPro" id="IPR011701">
    <property type="entry name" value="MFS"/>
</dbReference>
<dbReference type="CDD" id="cd01650">
    <property type="entry name" value="RT_nLTR_like"/>
    <property type="match status" value="1"/>
</dbReference>
<dbReference type="Proteomes" id="UP000199069">
    <property type="component" value="Unassembled WGS sequence"/>
</dbReference>
<dbReference type="InterPro" id="IPR036390">
    <property type="entry name" value="WH_DNA-bd_sf"/>
</dbReference>
<feature type="region of interest" description="Disordered" evidence="6">
    <location>
        <begin position="602"/>
        <end position="627"/>
    </location>
</feature>
<feature type="domain" description="PCI" evidence="8">
    <location>
        <begin position="2500"/>
        <end position="2661"/>
    </location>
</feature>
<feature type="compositionally biased region" description="Pro residues" evidence="6">
    <location>
        <begin position="261"/>
        <end position="271"/>
    </location>
</feature>
<dbReference type="InterPro" id="IPR012337">
    <property type="entry name" value="RNaseH-like_sf"/>
</dbReference>
<evidence type="ECO:0000259" key="8">
    <source>
        <dbReference type="PROSITE" id="PS50250"/>
    </source>
</evidence>
<feature type="compositionally biased region" description="Basic and acidic residues" evidence="6">
    <location>
        <begin position="1638"/>
        <end position="1655"/>
    </location>
</feature>
<dbReference type="SUPFAM" id="SSF56219">
    <property type="entry name" value="DNase I-like"/>
    <property type="match status" value="2"/>
</dbReference>
<dbReference type="SUPFAM" id="SSF53098">
    <property type="entry name" value="Ribonuclease H-like"/>
    <property type="match status" value="1"/>
</dbReference>
<dbReference type="InterPro" id="IPR005135">
    <property type="entry name" value="Endo/exonuclease/phosphatase"/>
</dbReference>
<dbReference type="Pfam" id="PF01399">
    <property type="entry name" value="PCI"/>
    <property type="match status" value="1"/>
</dbReference>
<dbReference type="InterPro" id="IPR045135">
    <property type="entry name" value="Rpn7_N"/>
</dbReference>
<keyword evidence="2" id="KW-0813">Transport</keyword>
<dbReference type="Pfam" id="PF10602">
    <property type="entry name" value="RPN7"/>
    <property type="match status" value="1"/>
</dbReference>
<feature type="transmembrane region" description="Helical" evidence="7">
    <location>
        <begin position="2960"/>
        <end position="2985"/>
    </location>
</feature>
<dbReference type="FunFam" id="1.20.1250.20:FF:000013">
    <property type="entry name" value="MFS general substrate transporter"/>
    <property type="match status" value="1"/>
</dbReference>
<feature type="region of interest" description="Disordered" evidence="6">
    <location>
        <begin position="1625"/>
        <end position="1694"/>
    </location>
</feature>
<dbReference type="SUPFAM" id="SSF56672">
    <property type="entry name" value="DNA/RNA polymerases"/>
    <property type="match status" value="2"/>
</dbReference>
<feature type="transmembrane region" description="Helical" evidence="7">
    <location>
        <begin position="2997"/>
        <end position="3025"/>
    </location>
</feature>
<keyword evidence="12" id="KW-1185">Reference proteome</keyword>
<dbReference type="Gene3D" id="1.20.1250.20">
    <property type="entry name" value="MFS general substrate transporter like domains"/>
    <property type="match status" value="2"/>
</dbReference>
<feature type="region of interest" description="Disordered" evidence="6">
    <location>
        <begin position="1914"/>
        <end position="1944"/>
    </location>
</feature>
<evidence type="ECO:0000256" key="7">
    <source>
        <dbReference type="SAM" id="Phobius"/>
    </source>
</evidence>